<evidence type="ECO:0000259" key="16">
    <source>
        <dbReference type="PROSITE" id="PS50206"/>
    </source>
</evidence>
<dbReference type="GO" id="GO:0008203">
    <property type="term" value="P:cholesterol metabolic process"/>
    <property type="evidence" value="ECO:0007669"/>
    <property type="project" value="UniProtKB-KW"/>
</dbReference>
<evidence type="ECO:0000256" key="1">
    <source>
        <dbReference type="ARBA" id="ARBA00001974"/>
    </source>
</evidence>
<name>W0A6A9_9SPHN</name>
<evidence type="ECO:0000256" key="7">
    <source>
        <dbReference type="ARBA" id="ARBA00023098"/>
    </source>
</evidence>
<evidence type="ECO:0000256" key="11">
    <source>
        <dbReference type="ARBA" id="ARBA00038856"/>
    </source>
</evidence>
<dbReference type="PROSITE" id="PS50206">
    <property type="entry name" value="RHODANESE_3"/>
    <property type="match status" value="1"/>
</dbReference>
<evidence type="ECO:0000256" key="15">
    <source>
        <dbReference type="ARBA" id="ARBA00049778"/>
    </source>
</evidence>
<evidence type="ECO:0000256" key="14">
    <source>
        <dbReference type="ARBA" id="ARBA00049744"/>
    </source>
</evidence>
<dbReference type="EC" id="5.3.3.1" evidence="11"/>
<evidence type="ECO:0000256" key="4">
    <source>
        <dbReference type="ARBA" id="ARBA00022630"/>
    </source>
</evidence>
<keyword evidence="9" id="KW-0753">Steroid metabolism</keyword>
<dbReference type="PATRIC" id="fig|1123269.5.peg.226"/>
<evidence type="ECO:0000313" key="17">
    <source>
        <dbReference type="EMBL" id="AHE51992.1"/>
    </source>
</evidence>
<dbReference type="KEGG" id="ssan:NX02_01130"/>
<keyword evidence="5" id="KW-0274">FAD</keyword>
<organism evidence="17 18">
    <name type="scientific">Sphingomonas sanxanigenens DSM 19645 = NX02</name>
    <dbReference type="NCBI Taxonomy" id="1123269"/>
    <lineage>
        <taxon>Bacteria</taxon>
        <taxon>Pseudomonadati</taxon>
        <taxon>Pseudomonadota</taxon>
        <taxon>Alphaproteobacteria</taxon>
        <taxon>Sphingomonadales</taxon>
        <taxon>Sphingomonadaceae</taxon>
        <taxon>Sphingomonas</taxon>
    </lineage>
</organism>
<evidence type="ECO:0000256" key="6">
    <source>
        <dbReference type="ARBA" id="ARBA00023002"/>
    </source>
</evidence>
<dbReference type="InterPro" id="IPR001763">
    <property type="entry name" value="Rhodanese-like_dom"/>
</dbReference>
<keyword evidence="6" id="KW-0560">Oxidoreductase</keyword>
<comment type="pathway">
    <text evidence="12">Steroid metabolism; cholesterol degradation.</text>
</comment>
<evidence type="ECO:0000256" key="13">
    <source>
        <dbReference type="ARBA" id="ARBA00049723"/>
    </source>
</evidence>
<evidence type="ECO:0000256" key="5">
    <source>
        <dbReference type="ARBA" id="ARBA00022827"/>
    </source>
</evidence>
<dbReference type="InterPro" id="IPR003953">
    <property type="entry name" value="FAD-dep_OxRdtase_2_FAD-bd"/>
</dbReference>
<dbReference type="EC" id="1.1.3.6" evidence="13"/>
<dbReference type="eggNOG" id="COG2303">
    <property type="taxonomic scope" value="Bacteria"/>
</dbReference>
<gene>
    <name evidence="17" type="ORF">NX02_01130</name>
</gene>
<evidence type="ECO:0000256" key="9">
    <source>
        <dbReference type="ARBA" id="ARBA00023221"/>
    </source>
</evidence>
<dbReference type="InterPro" id="IPR036188">
    <property type="entry name" value="FAD/NAD-bd_sf"/>
</dbReference>
<keyword evidence="3" id="KW-0153">Cholesterol metabolism</keyword>
<dbReference type="Proteomes" id="UP000018851">
    <property type="component" value="Chromosome"/>
</dbReference>
<proteinExistence type="inferred from homology"/>
<comment type="cofactor">
    <cofactor evidence="1">
        <name>FAD</name>
        <dbReference type="ChEBI" id="CHEBI:57692"/>
    </cofactor>
</comment>
<dbReference type="Gene3D" id="3.50.50.60">
    <property type="entry name" value="FAD/NAD(P)-binding domain"/>
    <property type="match status" value="3"/>
</dbReference>
<keyword evidence="7" id="KW-0443">Lipid metabolism</keyword>
<keyword evidence="18" id="KW-1185">Reference proteome</keyword>
<keyword evidence="8" id="KW-1207">Sterol metabolism</keyword>
<dbReference type="InterPro" id="IPR052542">
    <property type="entry name" value="Cholesterol_Oxidase"/>
</dbReference>
<dbReference type="EMBL" id="CP006644">
    <property type="protein sequence ID" value="AHE51992.1"/>
    <property type="molecule type" value="Genomic_DNA"/>
</dbReference>
<dbReference type="RefSeq" id="WP_025290371.1">
    <property type="nucleotide sequence ID" value="NZ_CP006644.1"/>
</dbReference>
<protein>
    <recommendedName>
        <fullName evidence="14">Cholesterol oxidase</fullName>
        <ecNumber evidence="13">1.1.3.6</ecNumber>
        <ecNumber evidence="11">5.3.3.1</ecNumber>
    </recommendedName>
    <alternativeName>
        <fullName evidence="15">Cholesterol isomerase</fullName>
    </alternativeName>
</protein>
<feature type="domain" description="Rhodanese" evidence="16">
    <location>
        <begin position="9"/>
        <end position="46"/>
    </location>
</feature>
<evidence type="ECO:0000256" key="12">
    <source>
        <dbReference type="ARBA" id="ARBA00049645"/>
    </source>
</evidence>
<keyword evidence="10" id="KW-0413">Isomerase</keyword>
<accession>W0A6A9</accession>
<dbReference type="AlphaFoldDB" id="W0A6A9"/>
<dbReference type="STRING" id="1123269.NX02_01130"/>
<dbReference type="SUPFAM" id="SSF51905">
    <property type="entry name" value="FAD/NAD(P)-binding domain"/>
    <property type="match status" value="1"/>
</dbReference>
<dbReference type="PANTHER" id="PTHR47470">
    <property type="entry name" value="CHOLESTEROL OXIDASE"/>
    <property type="match status" value="1"/>
</dbReference>
<evidence type="ECO:0000256" key="3">
    <source>
        <dbReference type="ARBA" id="ARBA00022548"/>
    </source>
</evidence>
<reference evidence="17 18" key="1">
    <citation type="submission" date="2013-07" db="EMBL/GenBank/DDBJ databases">
        <title>Completed genome of Sphingomonas sanxanigenens NX02.</title>
        <authorList>
            <person name="Ma T."/>
            <person name="Huang H."/>
            <person name="Wu M."/>
            <person name="Li X."/>
            <person name="Li G."/>
        </authorList>
    </citation>
    <scope>NUCLEOTIDE SEQUENCE [LARGE SCALE GENOMIC DNA]</scope>
    <source>
        <strain evidence="17 18">NX02</strain>
    </source>
</reference>
<dbReference type="OrthoDB" id="9798604at2"/>
<dbReference type="InterPro" id="IPR007867">
    <property type="entry name" value="GMC_OxRtase_C"/>
</dbReference>
<dbReference type="GO" id="GO:0004769">
    <property type="term" value="F:steroid Delta-isomerase activity"/>
    <property type="evidence" value="ECO:0007669"/>
    <property type="project" value="UniProtKB-EC"/>
</dbReference>
<dbReference type="GO" id="GO:0016995">
    <property type="term" value="F:cholesterol oxidase activity"/>
    <property type="evidence" value="ECO:0007669"/>
    <property type="project" value="UniProtKB-EC"/>
</dbReference>
<evidence type="ECO:0000313" key="18">
    <source>
        <dbReference type="Proteomes" id="UP000018851"/>
    </source>
</evidence>
<comment type="similarity">
    <text evidence="2">Belongs to the GMC oxidoreductase family.</text>
</comment>
<keyword evidence="4" id="KW-0285">Flavoprotein</keyword>
<evidence type="ECO:0000256" key="8">
    <source>
        <dbReference type="ARBA" id="ARBA00023166"/>
    </source>
</evidence>
<evidence type="ECO:0000256" key="2">
    <source>
        <dbReference type="ARBA" id="ARBA00010790"/>
    </source>
</evidence>
<dbReference type="PANTHER" id="PTHR47470:SF1">
    <property type="entry name" value="FAD-DEPENDENT OXIDOREDUCTASE 2 FAD BINDING DOMAIN-CONTAINING PROTEIN"/>
    <property type="match status" value="1"/>
</dbReference>
<evidence type="ECO:0000256" key="10">
    <source>
        <dbReference type="ARBA" id="ARBA00023235"/>
    </source>
</evidence>
<sequence>MDCDTIVIGSGFGGAVAAARLAEAGERVIVLERGRRWSTANYPRTMADEWLWSQDDPVKRNGWLDLRVFRNMAVAQGAAVGGGSHIYANISAVPAASTFDAGWPPEIGFADLAPHYATVGAVMEVQQVPDNQWPARMKMMKEGAEAIGAGARFRKLDLAVRFDPEWSYDAPGAMTVARSRRSLNRHGVEQGTCVHIGNCDIGCDADAKNTLDKNYLVIAEAHGADIRPLHLVTSIEPLGRKGADGWRVHFDRIEGERRGGSVTAKRVVLAAGSLNSTELLLRCRDVHKTLPALSAFVGRNWSSNGDFLTPAFYPGRALHPHRGPTITSAIDFLDGSVDGQSFWIEDGGLPDLIKGWIEAADTSHKEVARFLAVMRKAMAAHGPIDCMMPWFAQGVDAADGILSLRRRWWLFGPKRLTLTWNIAKSRKLMDTIVDMHERLSRATGGTPVVPPSWSVARYLVTPHPLGGANMGTSRKAGVVDHIGRVFGYEGLMVLDGAIVPEAVGVNPSRTIAALAERAIALLAKGVA</sequence>
<dbReference type="HOGENOM" id="CLU_002483_2_0_5"/>
<dbReference type="Pfam" id="PF05199">
    <property type="entry name" value="GMC_oxred_C"/>
    <property type="match status" value="1"/>
</dbReference>
<dbReference type="Pfam" id="PF00890">
    <property type="entry name" value="FAD_binding_2"/>
    <property type="match status" value="1"/>
</dbReference>